<sequence length="166" mass="18832">MKLISMRQLTYKIMVVIALLFETTIAMTQQKTDTAFDNKEIVRRQFNNWVNGSGNFFDLLAEDAEWTVAGETAASGVYKSKKSFMEDAVKPITEKLSTRIAPKLLGIYQDKNVVTLLWKGTATAKDNKPYKNTYCWILTMKAGKISKAVAFLDTHALHELMTRVKK</sequence>
<evidence type="ECO:0000256" key="1">
    <source>
        <dbReference type="SAM" id="SignalP"/>
    </source>
</evidence>
<dbReference type="AlphaFoldDB" id="A0A6J4RTH4"/>
<proteinExistence type="predicted"/>
<dbReference type="PANTHER" id="PTHR41252:SF1">
    <property type="entry name" value="BLR2505 PROTEIN"/>
    <property type="match status" value="1"/>
</dbReference>
<evidence type="ECO:0000313" key="2">
    <source>
        <dbReference type="EMBL" id="CAA9481188.1"/>
    </source>
</evidence>
<dbReference type="Gene3D" id="3.10.450.50">
    <property type="match status" value="1"/>
</dbReference>
<feature type="chain" id="PRO_5026655312" description="SnoaL-like domain-containing protein" evidence="1">
    <location>
        <begin position="29"/>
        <end position="166"/>
    </location>
</feature>
<name>A0A6J4RTH4_9BACT</name>
<dbReference type="EMBL" id="CADCVN010000384">
    <property type="protein sequence ID" value="CAA9481188.1"/>
    <property type="molecule type" value="Genomic_DNA"/>
</dbReference>
<protein>
    <recommendedName>
        <fullName evidence="3">SnoaL-like domain-containing protein</fullName>
    </recommendedName>
</protein>
<keyword evidence="1" id="KW-0732">Signal</keyword>
<accession>A0A6J4RTH4</accession>
<evidence type="ECO:0008006" key="3">
    <source>
        <dbReference type="Google" id="ProtNLM"/>
    </source>
</evidence>
<dbReference type="InterPro" id="IPR032710">
    <property type="entry name" value="NTF2-like_dom_sf"/>
</dbReference>
<dbReference type="SUPFAM" id="SSF54427">
    <property type="entry name" value="NTF2-like"/>
    <property type="match status" value="1"/>
</dbReference>
<gene>
    <name evidence="2" type="ORF">AVDCRST_MAG96-1017</name>
</gene>
<feature type="signal peptide" evidence="1">
    <location>
        <begin position="1"/>
        <end position="28"/>
    </location>
</feature>
<organism evidence="2">
    <name type="scientific">uncultured Segetibacter sp</name>
    <dbReference type="NCBI Taxonomy" id="481133"/>
    <lineage>
        <taxon>Bacteria</taxon>
        <taxon>Pseudomonadati</taxon>
        <taxon>Bacteroidota</taxon>
        <taxon>Chitinophagia</taxon>
        <taxon>Chitinophagales</taxon>
        <taxon>Chitinophagaceae</taxon>
        <taxon>Segetibacter</taxon>
        <taxon>environmental samples</taxon>
    </lineage>
</organism>
<dbReference type="PANTHER" id="PTHR41252">
    <property type="entry name" value="BLR2505 PROTEIN"/>
    <property type="match status" value="1"/>
</dbReference>
<reference evidence="2" key="1">
    <citation type="submission" date="2020-02" db="EMBL/GenBank/DDBJ databases">
        <authorList>
            <person name="Meier V. D."/>
        </authorList>
    </citation>
    <scope>NUCLEOTIDE SEQUENCE</scope>
    <source>
        <strain evidence="2">AVDCRST_MAG96</strain>
    </source>
</reference>